<gene>
    <name evidence="1" type="ORF">OUZ56_024061</name>
</gene>
<protein>
    <submittedName>
        <fullName evidence="1">Uncharacterized protein</fullName>
    </submittedName>
</protein>
<evidence type="ECO:0000313" key="2">
    <source>
        <dbReference type="Proteomes" id="UP001234178"/>
    </source>
</evidence>
<comment type="caution">
    <text evidence="1">The sequence shown here is derived from an EMBL/GenBank/DDBJ whole genome shotgun (WGS) entry which is preliminary data.</text>
</comment>
<keyword evidence="2" id="KW-1185">Reference proteome</keyword>
<name>A0ABR0B0P7_9CRUS</name>
<reference evidence="1 2" key="1">
    <citation type="journal article" date="2023" name="Nucleic Acids Res.">
        <title>The hologenome of Daphnia magna reveals possible DNA methylation and microbiome-mediated evolution of the host genome.</title>
        <authorList>
            <person name="Chaturvedi A."/>
            <person name="Li X."/>
            <person name="Dhandapani V."/>
            <person name="Marshall H."/>
            <person name="Kissane S."/>
            <person name="Cuenca-Cambronero M."/>
            <person name="Asole G."/>
            <person name="Calvet F."/>
            <person name="Ruiz-Romero M."/>
            <person name="Marangio P."/>
            <person name="Guigo R."/>
            <person name="Rago D."/>
            <person name="Mirbahai L."/>
            <person name="Eastwood N."/>
            <person name="Colbourne J.K."/>
            <person name="Zhou J."/>
            <person name="Mallon E."/>
            <person name="Orsini L."/>
        </authorList>
    </citation>
    <scope>NUCLEOTIDE SEQUENCE [LARGE SCALE GENOMIC DNA]</scope>
    <source>
        <strain evidence="1">LRV0_1</strain>
    </source>
</reference>
<sequence>MTENGGPVARCDACGQNKSNHKGDPERHTVTITHIEAMSLYRDKLQQEASMAQFTLPLNNKITSLELRVSTLVWEKPMSVSNEESILDVVEKEASTNVSCTTKLAIVCTLWNHTKGKLKSDVVDVVETSYGAALGLTSVLFERLEKRGIPFANFVGFSADTCNVMFGRLHSV</sequence>
<evidence type="ECO:0000313" key="1">
    <source>
        <dbReference type="EMBL" id="KAK4030722.1"/>
    </source>
</evidence>
<dbReference type="Proteomes" id="UP001234178">
    <property type="component" value="Unassembled WGS sequence"/>
</dbReference>
<dbReference type="EMBL" id="JAOYFB010000039">
    <property type="protein sequence ID" value="KAK4030722.1"/>
    <property type="molecule type" value="Genomic_DNA"/>
</dbReference>
<accession>A0ABR0B0P7</accession>
<organism evidence="1 2">
    <name type="scientific">Daphnia magna</name>
    <dbReference type="NCBI Taxonomy" id="35525"/>
    <lineage>
        <taxon>Eukaryota</taxon>
        <taxon>Metazoa</taxon>
        <taxon>Ecdysozoa</taxon>
        <taxon>Arthropoda</taxon>
        <taxon>Crustacea</taxon>
        <taxon>Branchiopoda</taxon>
        <taxon>Diplostraca</taxon>
        <taxon>Cladocera</taxon>
        <taxon>Anomopoda</taxon>
        <taxon>Daphniidae</taxon>
        <taxon>Daphnia</taxon>
    </lineage>
</organism>
<proteinExistence type="predicted"/>